<name>A0ABW8GNY5_9PROT</name>
<gene>
    <name evidence="2" type="ORF">ACIKP9_05310</name>
</gene>
<protein>
    <submittedName>
        <fullName evidence="2">Uncharacterized protein</fullName>
    </submittedName>
</protein>
<dbReference type="Proteomes" id="UP001617669">
    <property type="component" value="Unassembled WGS sequence"/>
</dbReference>
<evidence type="ECO:0000313" key="2">
    <source>
        <dbReference type="EMBL" id="MFJ5445640.1"/>
    </source>
</evidence>
<dbReference type="RefSeq" id="WP_400880236.1">
    <property type="nucleotide sequence ID" value="NZ_JBIWXY010000001.1"/>
</dbReference>
<feature type="signal peptide" evidence="1">
    <location>
        <begin position="1"/>
        <end position="21"/>
    </location>
</feature>
<reference evidence="2 3" key="1">
    <citation type="submission" date="2024-11" db="EMBL/GenBank/DDBJ databases">
        <authorList>
            <person name="Kaparullina E.N."/>
            <person name="Delegan Y.A."/>
            <person name="Doronina N.V."/>
        </authorList>
    </citation>
    <scope>NUCLEOTIDE SEQUENCE [LARGE SCALE GENOMIC DNA]</scope>
    <source>
        <strain evidence="2 3">7sh_L</strain>
    </source>
</reference>
<keyword evidence="3" id="KW-1185">Reference proteome</keyword>
<evidence type="ECO:0000256" key="1">
    <source>
        <dbReference type="SAM" id="SignalP"/>
    </source>
</evidence>
<proteinExistence type="predicted"/>
<organism evidence="2 3">
    <name type="scientific">Methylobacillus methanolivorans</name>
    <dbReference type="NCBI Taxonomy" id="1848927"/>
    <lineage>
        <taxon>Bacteria</taxon>
        <taxon>Pseudomonadati</taxon>
        <taxon>Pseudomonadota</taxon>
        <taxon>Betaproteobacteria</taxon>
        <taxon>Nitrosomonadales</taxon>
        <taxon>Methylophilaceae</taxon>
        <taxon>Methylobacillus</taxon>
    </lineage>
</organism>
<evidence type="ECO:0000313" key="3">
    <source>
        <dbReference type="Proteomes" id="UP001617669"/>
    </source>
</evidence>
<dbReference type="EMBL" id="JBIWXY010000001">
    <property type="protein sequence ID" value="MFJ5445640.1"/>
    <property type="molecule type" value="Genomic_DNA"/>
</dbReference>
<sequence length="125" mass="14739">MKLSTIALVAGLVAFQCPVYASPYSDKQAFEEAAKQDMLKGKSSRESMQFRGMIVTEFDDSLNLCGEVNRSPDEPEWMRFIKIFDKETRRFESAWVEPTDSSYEVEEFKRSQFEYYWDRRCSNIR</sequence>
<comment type="caution">
    <text evidence="2">The sequence shown here is derived from an EMBL/GenBank/DDBJ whole genome shotgun (WGS) entry which is preliminary data.</text>
</comment>
<accession>A0ABW8GNY5</accession>
<keyword evidence="1" id="KW-0732">Signal</keyword>
<feature type="chain" id="PRO_5045538246" evidence="1">
    <location>
        <begin position="22"/>
        <end position="125"/>
    </location>
</feature>